<feature type="region of interest" description="Disordered" evidence="12">
    <location>
        <begin position="988"/>
        <end position="1040"/>
    </location>
</feature>
<dbReference type="Pfam" id="PF13242">
    <property type="entry name" value="Hydrolase_like"/>
    <property type="match status" value="1"/>
</dbReference>
<evidence type="ECO:0000256" key="5">
    <source>
        <dbReference type="ARBA" id="ARBA00022737"/>
    </source>
</evidence>
<dbReference type="GO" id="GO:0090374">
    <property type="term" value="P:oligopeptide export from mitochondrion"/>
    <property type="evidence" value="ECO:0007669"/>
    <property type="project" value="TreeGrafter"/>
</dbReference>
<accession>A0A7J6M0Q2</accession>
<evidence type="ECO:0000256" key="12">
    <source>
        <dbReference type="SAM" id="MobiDB-lite"/>
    </source>
</evidence>
<reference evidence="16 17" key="1">
    <citation type="submission" date="2020-04" db="EMBL/GenBank/DDBJ databases">
        <title>Perkinsus chesapeaki whole genome sequence.</title>
        <authorList>
            <person name="Bogema D.R."/>
        </authorList>
    </citation>
    <scope>NUCLEOTIDE SEQUENCE [LARGE SCALE GENOMIC DNA]</scope>
    <source>
        <strain evidence="16">ATCC PRA-425</strain>
    </source>
</reference>
<keyword evidence="4 13" id="KW-0812">Transmembrane</keyword>
<name>A0A7J6M0Q2_PERCH</name>
<feature type="domain" description="ABC transporter" evidence="14">
    <location>
        <begin position="1400"/>
        <end position="1637"/>
    </location>
</feature>
<evidence type="ECO:0000313" key="17">
    <source>
        <dbReference type="Proteomes" id="UP000591131"/>
    </source>
</evidence>
<comment type="caution">
    <text evidence="16">The sequence shown here is derived from an EMBL/GenBank/DDBJ whole genome shotgun (WGS) entry which is preliminary data.</text>
</comment>
<evidence type="ECO:0000256" key="10">
    <source>
        <dbReference type="ARBA" id="ARBA00023136"/>
    </source>
</evidence>
<dbReference type="InterPro" id="IPR006357">
    <property type="entry name" value="HAD-SF_hydro_IIA"/>
</dbReference>
<keyword evidence="3" id="KW-0813">Transport</keyword>
<dbReference type="Proteomes" id="UP000591131">
    <property type="component" value="Unassembled WGS sequence"/>
</dbReference>
<comment type="similarity">
    <text evidence="2">Belongs to the ABC transporter superfamily. ABCB family. Multidrug resistance exporter (TC 3.A.1.201) subfamily.</text>
</comment>
<feature type="transmembrane region" description="Helical" evidence="13">
    <location>
        <begin position="525"/>
        <end position="543"/>
    </location>
</feature>
<proteinExistence type="inferred from homology"/>
<dbReference type="PANTHER" id="PTHR43394:SF27">
    <property type="entry name" value="ATP-DEPENDENT TRANSLOCASE ABCB1-LIKE"/>
    <property type="match status" value="1"/>
</dbReference>
<dbReference type="SMART" id="SM00382">
    <property type="entry name" value="AAA"/>
    <property type="match status" value="2"/>
</dbReference>
<dbReference type="Pfam" id="PF00664">
    <property type="entry name" value="ABC_membrane"/>
    <property type="match status" value="2"/>
</dbReference>
<dbReference type="GO" id="GO:0015421">
    <property type="term" value="F:ABC-type oligopeptide transporter activity"/>
    <property type="evidence" value="ECO:0007669"/>
    <property type="project" value="TreeGrafter"/>
</dbReference>
<evidence type="ECO:0000256" key="11">
    <source>
        <dbReference type="ARBA" id="ARBA00023180"/>
    </source>
</evidence>
<dbReference type="SUPFAM" id="SSF52540">
    <property type="entry name" value="P-loop containing nucleoside triphosphate hydrolases"/>
    <property type="match status" value="2"/>
</dbReference>
<feature type="domain" description="ABC transmembrane type-1" evidence="15">
    <location>
        <begin position="408"/>
        <end position="700"/>
    </location>
</feature>
<organism evidence="16 17">
    <name type="scientific">Perkinsus chesapeaki</name>
    <name type="common">Clam parasite</name>
    <name type="synonym">Perkinsus andrewsi</name>
    <dbReference type="NCBI Taxonomy" id="330153"/>
    <lineage>
        <taxon>Eukaryota</taxon>
        <taxon>Sar</taxon>
        <taxon>Alveolata</taxon>
        <taxon>Perkinsozoa</taxon>
        <taxon>Perkinsea</taxon>
        <taxon>Perkinsida</taxon>
        <taxon>Perkinsidae</taxon>
        <taxon>Perkinsus</taxon>
    </lineage>
</organism>
<keyword evidence="10 13" id="KW-0472">Membrane</keyword>
<sequence>MVLIKGVKLPNKIRQGIVFDIDGVLLHGKKALPRAKSAMVKAVHHKVPWVVCTNGGGVSEERKAKQLSELLELEKICLAHSPMKALATRELQDKPVLIIGAGDSVAVARSYGFRRAFSSEDLIIQFPDQHWAKPKRPSTCNGDLAVLPGEHVVAAMLFYDPFDWTIDSQILLDVLRGGYPPGTAPPGTQVPLVVSNMDFLYSSSYPAPRLGSGAFVHSLAYLYKKLYGGELKYSAFGKPSQETLTFVESQFLEISGTVPDTIYMVGDNPESDVAIAKLSPKWRSVLVSTGVAQHNEHDMCRADAFVDDVEAAIDAILVGDVCANVGHWYLKGTAFVSRLSELDYPTMKASGKAEKFSLSNMFSKKKKPVNSNVSDPEDPNNVRVEDTESVSYFTLFGLADKHDKIVLAIGIIAALINGALMPLFSLLFGNFADSAAGGINGFMDRIIKVTWEMCVLGAISFVVSAVFNTCFSYFSENQVARLRVKYLQAVVGQDISWFDVRTPAALPARMSEDVLKVRDAIGQKASMACMNFSMCVVGYIIAFYRGWQITLVMIATSPLIMVCGALMAKAMSGLASKGQNEYAEAGAVAEEVLESIKTVASFGGEQRSIDRYNAKVQKALNSGVKSSAYRGFSIGFTMSVVYWTYALTFWYGGTLIRDGTINPSTGLPYQGGDVLTVFMSAMMATFGIAQVAPHFQAFSEGCAAGGKIFPLMKHKADIEPPVKRECEGGDAEFNMKPVKFETLQMEDVKFCYPARPALQVLKGINLTIKRGQKVAFVGESGSGKSTLVQMMERFYDPTEGRVLVNGVDIKTVPVHQHRALFGYVGQEPFLFADSIRNNLRYGLTGDRVPTEQEMRKVCKDAQILDFIDGLPEGFDTYAGPGGSQMSGGQKQRIAIARALLRKPEILLLDEATSALDNESEKMVQATIDHLQSTVNITTISIAHRLSTIKNSDVIFVFKLGELVEQGNNEELMKQEGVYASLVSAQSAAAPSDGKGEEQQPSSASVDTASEVVRRKSTRTRTATANTIGADNIDDDEDSGDSLLKTEEEKEKERKAKIAKNYKTPWRRLLAFNKDQKWWWIPSILGSFMTGAAFPLNALLLSRALFAFYYPPPLIMHHVDNVCFYYIGLGALILIGQIIESGCLGYLGENFTANVRKQCFAKIMEQDMGFFDFPEHAAGKLTASLSTYAVKMRSLTGSNLGIYSQAATGMIVGVIIGFCGSWQLTLVMLAMVPLLMMAAKFNMSVRMEGKKEQDNMKQAQLIASEAIQNMRTVRAFMAESWTVDHYAEFADQANDTSGATAIVRGIIFGASNCIIFLAYALGFWYGGHLMVYNGLGYSHMLQSLMSIMFAAMAVGQAMAFLPDVAEAKVSAHDVFEILDTQSKINAMHPDGTIENMGNGAVEFKDVHFKYPTNPDLPILKGVSFKIEPGQQVAFVGPSGSGKSTVMALMQRFYDVESGSITIGGEDIRMMNVAWWRGQNGYVGQEPVLFDMTLAENVRYGKEDATMGELETVAKMANMDYVTSMGGSVKWDDPMGPKGCRLSGGQKQRAAIARALVRDPHIIFLDEATSALDSTSEKIVQNAIDTAAVGRTSVTVAHRLTTVRNCDVIYVITDGKIVESGNHDTLMAKHGVYYDLYTKGQK</sequence>
<dbReference type="InterPro" id="IPR023214">
    <property type="entry name" value="HAD_sf"/>
</dbReference>
<feature type="compositionally biased region" description="Polar residues" evidence="12">
    <location>
        <begin position="998"/>
        <end position="1007"/>
    </location>
</feature>
<evidence type="ECO:0000256" key="8">
    <source>
        <dbReference type="ARBA" id="ARBA00022967"/>
    </source>
</evidence>
<feature type="transmembrane region" description="Helical" evidence="13">
    <location>
        <begin position="449"/>
        <end position="474"/>
    </location>
</feature>
<feature type="transmembrane region" description="Helical" evidence="13">
    <location>
        <begin position="1305"/>
        <end position="1326"/>
    </location>
</feature>
<dbReference type="Pfam" id="PF00005">
    <property type="entry name" value="ABC_tran"/>
    <property type="match status" value="2"/>
</dbReference>
<dbReference type="PROSITE" id="PS50929">
    <property type="entry name" value="ABC_TM1F"/>
    <property type="match status" value="2"/>
</dbReference>
<evidence type="ECO:0000259" key="15">
    <source>
        <dbReference type="PROSITE" id="PS50929"/>
    </source>
</evidence>
<keyword evidence="6" id="KW-0547">Nucleotide-binding</keyword>
<dbReference type="Gene3D" id="3.40.50.1000">
    <property type="entry name" value="HAD superfamily/HAD-like"/>
    <property type="match status" value="2"/>
</dbReference>
<dbReference type="GO" id="GO:0005524">
    <property type="term" value="F:ATP binding"/>
    <property type="evidence" value="ECO:0007669"/>
    <property type="project" value="UniProtKB-KW"/>
</dbReference>
<keyword evidence="11" id="KW-0325">Glycoprotein</keyword>
<evidence type="ECO:0000256" key="9">
    <source>
        <dbReference type="ARBA" id="ARBA00022989"/>
    </source>
</evidence>
<dbReference type="InterPro" id="IPR011527">
    <property type="entry name" value="ABC1_TM_dom"/>
</dbReference>
<evidence type="ECO:0000256" key="13">
    <source>
        <dbReference type="SAM" id="Phobius"/>
    </source>
</evidence>
<dbReference type="PROSITE" id="PS00211">
    <property type="entry name" value="ABC_TRANSPORTER_1"/>
    <property type="match status" value="2"/>
</dbReference>
<dbReference type="FunFam" id="3.40.50.300:FF:000913">
    <property type="entry name" value="ABC multidrug transporter SitT"/>
    <property type="match status" value="1"/>
</dbReference>
<dbReference type="FunFam" id="3.40.50.300:FF:000479">
    <property type="entry name" value="Multidrug resistance protein 1A"/>
    <property type="match status" value="1"/>
</dbReference>
<keyword evidence="7" id="KW-0067">ATP-binding</keyword>
<dbReference type="InterPro" id="IPR027417">
    <property type="entry name" value="P-loop_NTPase"/>
</dbReference>
<dbReference type="InterPro" id="IPR006353">
    <property type="entry name" value="HAD-SF_hydro_IIA_CECR5"/>
</dbReference>
<feature type="transmembrane region" description="Helical" evidence="13">
    <location>
        <begin position="1077"/>
        <end position="1103"/>
    </location>
</feature>
<dbReference type="Gene3D" id="3.40.50.300">
    <property type="entry name" value="P-loop containing nucleotide triphosphate hydrolases"/>
    <property type="match status" value="2"/>
</dbReference>
<dbReference type="GO" id="GO:0016887">
    <property type="term" value="F:ATP hydrolysis activity"/>
    <property type="evidence" value="ECO:0007669"/>
    <property type="project" value="InterPro"/>
</dbReference>
<feature type="transmembrane region" description="Helical" evidence="13">
    <location>
        <begin position="671"/>
        <end position="689"/>
    </location>
</feature>
<feature type="transmembrane region" description="Helical" evidence="13">
    <location>
        <begin position="628"/>
        <end position="651"/>
    </location>
</feature>
<gene>
    <name evidence="16" type="primary">ABCB2_4</name>
    <name evidence="16" type="ORF">FOL47_004932</name>
</gene>
<dbReference type="CDD" id="cd18577">
    <property type="entry name" value="ABC_6TM_Pgp_ABCB1_D1_like"/>
    <property type="match status" value="1"/>
</dbReference>
<dbReference type="PANTHER" id="PTHR43394">
    <property type="entry name" value="ATP-DEPENDENT PERMEASE MDL1, MITOCHONDRIAL"/>
    <property type="match status" value="1"/>
</dbReference>
<evidence type="ECO:0000256" key="1">
    <source>
        <dbReference type="ARBA" id="ARBA00004141"/>
    </source>
</evidence>
<dbReference type="InterPro" id="IPR003593">
    <property type="entry name" value="AAA+_ATPase"/>
</dbReference>
<feature type="domain" description="ABC transporter" evidence="14">
    <location>
        <begin position="743"/>
        <end position="984"/>
    </location>
</feature>
<keyword evidence="17" id="KW-1185">Reference proteome</keyword>
<dbReference type="SUPFAM" id="SSF56784">
    <property type="entry name" value="HAD-like"/>
    <property type="match status" value="1"/>
</dbReference>
<keyword evidence="5" id="KW-0677">Repeat</keyword>
<comment type="subcellular location">
    <subcellularLocation>
        <location evidence="1">Membrane</location>
        <topology evidence="1">Multi-pass membrane protein</topology>
    </subcellularLocation>
</comment>
<dbReference type="InterPro" id="IPR003439">
    <property type="entry name" value="ABC_transporter-like_ATP-bd"/>
</dbReference>
<dbReference type="InterPro" id="IPR017871">
    <property type="entry name" value="ABC_transporter-like_CS"/>
</dbReference>
<keyword evidence="9 13" id="KW-1133">Transmembrane helix</keyword>
<protein>
    <submittedName>
        <fullName evidence="16">(ABC) transporter</fullName>
    </submittedName>
</protein>
<evidence type="ECO:0000256" key="2">
    <source>
        <dbReference type="ARBA" id="ARBA00007577"/>
    </source>
</evidence>
<dbReference type="SUPFAM" id="SSF90123">
    <property type="entry name" value="ABC transporter transmembrane region"/>
    <property type="match status" value="2"/>
</dbReference>
<dbReference type="PROSITE" id="PS50893">
    <property type="entry name" value="ABC_TRANSPORTER_2"/>
    <property type="match status" value="2"/>
</dbReference>
<evidence type="ECO:0000259" key="14">
    <source>
        <dbReference type="PROSITE" id="PS50893"/>
    </source>
</evidence>
<evidence type="ECO:0000256" key="3">
    <source>
        <dbReference type="ARBA" id="ARBA00022448"/>
    </source>
</evidence>
<dbReference type="CDD" id="cd18578">
    <property type="entry name" value="ABC_6TM_Pgp_ABCB1_D2_like"/>
    <property type="match status" value="1"/>
</dbReference>
<evidence type="ECO:0000256" key="6">
    <source>
        <dbReference type="ARBA" id="ARBA00022741"/>
    </source>
</evidence>
<evidence type="ECO:0000256" key="7">
    <source>
        <dbReference type="ARBA" id="ARBA00022840"/>
    </source>
</evidence>
<dbReference type="OrthoDB" id="6500128at2759"/>
<feature type="transmembrane region" description="Helical" evidence="13">
    <location>
        <begin position="405"/>
        <end position="429"/>
    </location>
</feature>
<dbReference type="InterPro" id="IPR036640">
    <property type="entry name" value="ABC1_TM_sf"/>
</dbReference>
<feature type="transmembrane region" description="Helical" evidence="13">
    <location>
        <begin position="1123"/>
        <end position="1146"/>
    </location>
</feature>
<feature type="transmembrane region" description="Helical" evidence="13">
    <location>
        <begin position="549"/>
        <end position="568"/>
    </location>
</feature>
<dbReference type="EMBL" id="JAAPAO010000279">
    <property type="protein sequence ID" value="KAF4664790.1"/>
    <property type="molecule type" value="Genomic_DNA"/>
</dbReference>
<dbReference type="CDD" id="cd03249">
    <property type="entry name" value="ABC_MTABC3_MDL1_MDL2"/>
    <property type="match status" value="2"/>
</dbReference>
<dbReference type="InterPro" id="IPR039421">
    <property type="entry name" value="Type_1_exporter"/>
</dbReference>
<dbReference type="Gene3D" id="1.20.1560.10">
    <property type="entry name" value="ABC transporter type 1, transmembrane domain"/>
    <property type="match status" value="1"/>
</dbReference>
<feature type="transmembrane region" description="Helical" evidence="13">
    <location>
        <begin position="1338"/>
        <end position="1360"/>
    </location>
</feature>
<dbReference type="Pfam" id="PF13344">
    <property type="entry name" value="Hydrolase_6"/>
    <property type="match status" value="1"/>
</dbReference>
<feature type="transmembrane region" description="Helical" evidence="13">
    <location>
        <begin position="1223"/>
        <end position="1242"/>
    </location>
</feature>
<dbReference type="NCBIfam" id="TIGR01456">
    <property type="entry name" value="CECR5"/>
    <property type="match status" value="1"/>
</dbReference>
<dbReference type="NCBIfam" id="TIGR01460">
    <property type="entry name" value="HAD-SF-IIA"/>
    <property type="match status" value="1"/>
</dbReference>
<dbReference type="InterPro" id="IPR036412">
    <property type="entry name" value="HAD-like_sf"/>
</dbReference>
<dbReference type="GO" id="GO:0005743">
    <property type="term" value="C:mitochondrial inner membrane"/>
    <property type="evidence" value="ECO:0007669"/>
    <property type="project" value="TreeGrafter"/>
</dbReference>
<feature type="domain" description="ABC transmembrane type-1" evidence="15">
    <location>
        <begin position="1082"/>
        <end position="1365"/>
    </location>
</feature>
<evidence type="ECO:0000256" key="4">
    <source>
        <dbReference type="ARBA" id="ARBA00022692"/>
    </source>
</evidence>
<evidence type="ECO:0000313" key="16">
    <source>
        <dbReference type="EMBL" id="KAF4664790.1"/>
    </source>
</evidence>
<keyword evidence="8" id="KW-1278">Translocase</keyword>